<dbReference type="InterPro" id="IPR050109">
    <property type="entry name" value="HTH-type_TetR-like_transc_reg"/>
</dbReference>
<dbReference type="RefSeq" id="WP_101823733.1">
    <property type="nucleotide sequence ID" value="NZ_PJZH01000004.1"/>
</dbReference>
<dbReference type="PANTHER" id="PTHR30055:SF223">
    <property type="entry name" value="HTH-TYPE TRANSCRIPTIONAL REGULATOR UIDR"/>
    <property type="match status" value="1"/>
</dbReference>
<dbReference type="InterPro" id="IPR001647">
    <property type="entry name" value="HTH_TetR"/>
</dbReference>
<gene>
    <name evidence="4" type="ORF">CYR32_07305</name>
</gene>
<dbReference type="GO" id="GO:0003700">
    <property type="term" value="F:DNA-binding transcription factor activity"/>
    <property type="evidence" value="ECO:0007669"/>
    <property type="project" value="TreeGrafter"/>
</dbReference>
<dbReference type="GO" id="GO:0000976">
    <property type="term" value="F:transcription cis-regulatory region binding"/>
    <property type="evidence" value="ECO:0007669"/>
    <property type="project" value="TreeGrafter"/>
</dbReference>
<organism evidence="4 5">
    <name type="scientific">Chimaeribacter coloradensis</name>
    <dbReference type="NCBI Taxonomy" id="2060068"/>
    <lineage>
        <taxon>Bacteria</taxon>
        <taxon>Pseudomonadati</taxon>
        <taxon>Pseudomonadota</taxon>
        <taxon>Gammaproteobacteria</taxon>
        <taxon>Enterobacterales</taxon>
        <taxon>Yersiniaceae</taxon>
        <taxon>Chimaeribacter</taxon>
    </lineage>
</organism>
<comment type="caution">
    <text evidence="4">The sequence shown here is derived from an EMBL/GenBank/DDBJ whole genome shotgun (WGS) entry which is preliminary data.</text>
</comment>
<dbReference type="Proteomes" id="UP000234503">
    <property type="component" value="Unassembled WGS sequence"/>
</dbReference>
<dbReference type="InterPro" id="IPR009057">
    <property type="entry name" value="Homeodomain-like_sf"/>
</dbReference>
<feature type="DNA-binding region" description="H-T-H motif" evidence="2">
    <location>
        <begin position="42"/>
        <end position="61"/>
    </location>
</feature>
<dbReference type="Pfam" id="PF00440">
    <property type="entry name" value="TetR_N"/>
    <property type="match status" value="1"/>
</dbReference>
<dbReference type="PROSITE" id="PS50977">
    <property type="entry name" value="HTH_TETR_2"/>
    <property type="match status" value="1"/>
</dbReference>
<dbReference type="EMBL" id="PJZH01000004">
    <property type="protein sequence ID" value="PLR37606.1"/>
    <property type="molecule type" value="Genomic_DNA"/>
</dbReference>
<protein>
    <submittedName>
        <fullName evidence="4">TetR family transcriptional regulator</fullName>
    </submittedName>
</protein>
<keyword evidence="1 2" id="KW-0238">DNA-binding</keyword>
<evidence type="ECO:0000259" key="3">
    <source>
        <dbReference type="PROSITE" id="PS50977"/>
    </source>
</evidence>
<evidence type="ECO:0000313" key="4">
    <source>
        <dbReference type="EMBL" id="PLR37606.1"/>
    </source>
</evidence>
<dbReference type="AlphaFoldDB" id="A0A2N5E814"/>
<dbReference type="Gene3D" id="1.10.357.10">
    <property type="entry name" value="Tetracycline Repressor, domain 2"/>
    <property type="match status" value="1"/>
</dbReference>
<name>A0A2N5E814_9GAMM</name>
<keyword evidence="5" id="KW-1185">Reference proteome</keyword>
<dbReference type="SUPFAM" id="SSF46689">
    <property type="entry name" value="Homeodomain-like"/>
    <property type="match status" value="1"/>
</dbReference>
<dbReference type="PANTHER" id="PTHR30055">
    <property type="entry name" value="HTH-TYPE TRANSCRIPTIONAL REGULATOR RUTR"/>
    <property type="match status" value="1"/>
</dbReference>
<dbReference type="OrthoDB" id="70491at2"/>
<evidence type="ECO:0000256" key="2">
    <source>
        <dbReference type="PROSITE-ProRule" id="PRU00335"/>
    </source>
</evidence>
<feature type="domain" description="HTH tetR-type" evidence="3">
    <location>
        <begin position="19"/>
        <end position="79"/>
    </location>
</feature>
<reference evidence="4 5" key="1">
    <citation type="submission" date="2017-12" db="EMBL/GenBank/DDBJ databases">
        <title>Characterization of six clinical isolates of Enterochimera gen. nov., a novel genus of the Yersiniaciae family and the three species Enterochimera arupensis sp. nov., Enterochimera coloradensis sp. nov, and Enterochimera californica sp. nov.</title>
        <authorList>
            <person name="Rossi A."/>
            <person name="Fisher M."/>
        </authorList>
    </citation>
    <scope>NUCLEOTIDE SEQUENCE [LARGE SCALE GENOMIC DNA]</scope>
    <source>
        <strain evidence="5">2016-Iso4</strain>
    </source>
</reference>
<accession>A0A2N5E814</accession>
<sequence length="204" mass="22138">MEKEHTLESGPVTRRLSKAERRKQLLNTALLIVREENADRLTLGHLAVRAGVSKPVVYDHFPTRSALLIALYRWIDTERVRVFTEAMAATRRDTQETIQMLASAYIHCAADKTDAFHAVGAALAGSEEKSAVFQALLDNCVGMFVSVLTPHVTMPPRALLQCCIGLVGAGEALSAALARGQLNEHDAVASFALMIKGVVQVSDS</sequence>
<evidence type="ECO:0000256" key="1">
    <source>
        <dbReference type="ARBA" id="ARBA00023125"/>
    </source>
</evidence>
<evidence type="ECO:0000313" key="5">
    <source>
        <dbReference type="Proteomes" id="UP000234503"/>
    </source>
</evidence>
<proteinExistence type="predicted"/>